<keyword evidence="4" id="KW-1185">Reference proteome</keyword>
<protein>
    <recommendedName>
        <fullName evidence="5">DUF4132 domain-containing protein</fullName>
    </recommendedName>
</protein>
<evidence type="ECO:0000259" key="2">
    <source>
        <dbReference type="Pfam" id="PF24879"/>
    </source>
</evidence>
<dbReference type="AlphaFoldDB" id="A0A7W3MVY3"/>
<evidence type="ECO:0000313" key="3">
    <source>
        <dbReference type="EMBL" id="MBA9002915.1"/>
    </source>
</evidence>
<dbReference type="Pfam" id="PF13569">
    <property type="entry name" value="DUF4132"/>
    <property type="match status" value="1"/>
</dbReference>
<evidence type="ECO:0008006" key="5">
    <source>
        <dbReference type="Google" id="ProtNLM"/>
    </source>
</evidence>
<dbReference type="Pfam" id="PF24879">
    <property type="entry name" value="DUF7737"/>
    <property type="match status" value="1"/>
</dbReference>
<organism evidence="3 4">
    <name type="scientific">Thermomonospora cellulosilytica</name>
    <dbReference type="NCBI Taxonomy" id="1411118"/>
    <lineage>
        <taxon>Bacteria</taxon>
        <taxon>Bacillati</taxon>
        <taxon>Actinomycetota</taxon>
        <taxon>Actinomycetes</taxon>
        <taxon>Streptosporangiales</taxon>
        <taxon>Thermomonosporaceae</taxon>
        <taxon>Thermomonospora</taxon>
    </lineage>
</organism>
<name>A0A7W3MVY3_9ACTN</name>
<evidence type="ECO:0000313" key="4">
    <source>
        <dbReference type="Proteomes" id="UP000539313"/>
    </source>
</evidence>
<dbReference type="Proteomes" id="UP000539313">
    <property type="component" value="Unassembled WGS sequence"/>
</dbReference>
<reference evidence="3 4" key="1">
    <citation type="submission" date="2020-08" db="EMBL/GenBank/DDBJ databases">
        <title>Sequencing the genomes of 1000 actinobacteria strains.</title>
        <authorList>
            <person name="Klenk H.-P."/>
        </authorList>
    </citation>
    <scope>NUCLEOTIDE SEQUENCE [LARGE SCALE GENOMIC DNA]</scope>
    <source>
        <strain evidence="3 4">DSM 45823</strain>
    </source>
</reference>
<feature type="domain" description="DUF4132" evidence="1">
    <location>
        <begin position="388"/>
        <end position="569"/>
    </location>
</feature>
<sequence length="787" mass="86870">MSYIADDVALSPLAARMAAELARAQGPYPEPELRDASRLTDEELGALLPAAYAAANLSMRWIVEGAAGERQPRFTPGACLKMFDALVDGLPRRRWADLDEGVGALLRCTGPWPDGLAERAATLVRAMLELGRELGTHRLLAVARLAGPETYAEVAAGFAADGEIARAELDLLLPWEVRELAAFSEVGAYRRHRSVAMPVPPEAWDRVADAGYAEFARRALAAAEARVAAVQAGEVPYRADKAFTSDEVETLGRAARTALRRDEPWLPDLLDRLLRGVVVAPEQNARTLPSQALLFEITRAVEAFPTPEAVASLRAVRRTVRHKGVPKQLDRMLKRVDAALAERTEVALRMPDLGFAADGTLRTPVGDCTAVVTVGEEDAVLGWHGPDGRPRRSVPAPVRREHGDTVKELRNLVKQVRAHLTTLVRALEGGFPVEAAQPYGRWRDGLVRHPLAGTTVRRLIWEIEVEPGLWRAVLPSDDGLLDSSGAVVAEPDEDAAVRLWHPIRSGAGEIARWRDLIVERGVRQPFKQAFREVYRLTPAEEEAGTHSERFAAHLVHYRRMFALLRARGWKSDLLGPWDGGSEDEAERVLAGEWRAAFRHIHVDEDVASTDRVRFARRTDAGWRNVPLAEVPPLVFSEAMRDVDLFVGVTSLAADPDWARRREDPYWEYRLGNAFGELTPSAEARREALARILPRTRIADRCELTDRFLVVRGDLRTYRIHLGSANILMDPDGAYLCVVPARSGPAVHLPFQEDRLSLILSKAFLLAADTGITDESIRGQIALGLPVA</sequence>
<dbReference type="EMBL" id="JACJII010000001">
    <property type="protein sequence ID" value="MBA9002915.1"/>
    <property type="molecule type" value="Genomic_DNA"/>
</dbReference>
<dbReference type="RefSeq" id="WP_182704822.1">
    <property type="nucleotide sequence ID" value="NZ_JACJII010000001.1"/>
</dbReference>
<proteinExistence type="predicted"/>
<gene>
    <name evidence="3" type="ORF">HNR21_001797</name>
</gene>
<accession>A0A7W3MVY3</accession>
<dbReference type="InterPro" id="IPR025406">
    <property type="entry name" value="DUF4132"/>
</dbReference>
<dbReference type="InterPro" id="IPR056639">
    <property type="entry name" value="DUF7737"/>
</dbReference>
<evidence type="ECO:0000259" key="1">
    <source>
        <dbReference type="Pfam" id="PF13569"/>
    </source>
</evidence>
<feature type="domain" description="DUF7737" evidence="2">
    <location>
        <begin position="681"/>
        <end position="780"/>
    </location>
</feature>
<comment type="caution">
    <text evidence="3">The sequence shown here is derived from an EMBL/GenBank/DDBJ whole genome shotgun (WGS) entry which is preliminary data.</text>
</comment>